<keyword evidence="1" id="KW-0472">Membrane</keyword>
<protein>
    <submittedName>
        <fullName evidence="2">Uncharacterized protein</fullName>
    </submittedName>
</protein>
<keyword evidence="1" id="KW-1133">Transmembrane helix</keyword>
<evidence type="ECO:0000313" key="2">
    <source>
        <dbReference type="EMBL" id="KON84298.1"/>
    </source>
</evidence>
<sequence>MVMFSSPGMIMLFITGVIILIVFFGGIITAIVQTARGNLKVDYDAIAARNAVEDEERRRMKKLSKQR</sequence>
<dbReference type="EMBL" id="LGUG01000013">
    <property type="protein sequence ID" value="KON84298.1"/>
    <property type="molecule type" value="Genomic_DNA"/>
</dbReference>
<organism evidence="2 3">
    <name type="scientific">Aneurinibacillus migulanus</name>
    <name type="common">Bacillus migulanus</name>
    <dbReference type="NCBI Taxonomy" id="47500"/>
    <lineage>
        <taxon>Bacteria</taxon>
        <taxon>Bacillati</taxon>
        <taxon>Bacillota</taxon>
        <taxon>Bacilli</taxon>
        <taxon>Bacillales</taxon>
        <taxon>Paenibacillaceae</taxon>
        <taxon>Aneurinibacillus group</taxon>
        <taxon>Aneurinibacillus</taxon>
    </lineage>
</organism>
<proteinExistence type="predicted"/>
<dbReference type="AlphaFoldDB" id="A0A0D1WCD0"/>
<evidence type="ECO:0000313" key="3">
    <source>
        <dbReference type="Proteomes" id="UP000037269"/>
    </source>
</evidence>
<dbReference type="RefSeq" id="WP_043065774.1">
    <property type="nucleotide sequence ID" value="NZ_BJOA01000103.1"/>
</dbReference>
<name>A0A0D1WCD0_ANEMI</name>
<comment type="caution">
    <text evidence="2">The sequence shown here is derived from an EMBL/GenBank/DDBJ whole genome shotgun (WGS) entry which is preliminary data.</text>
</comment>
<dbReference type="Proteomes" id="UP000037269">
    <property type="component" value="Unassembled WGS sequence"/>
</dbReference>
<dbReference type="GeneID" id="42309490"/>
<keyword evidence="3" id="KW-1185">Reference proteome</keyword>
<dbReference type="STRING" id="47500.AF333_30680"/>
<gene>
    <name evidence="2" type="ORF">AF333_30680</name>
</gene>
<dbReference type="PATRIC" id="fig|47500.12.peg.6493"/>
<feature type="transmembrane region" description="Helical" evidence="1">
    <location>
        <begin position="12"/>
        <end position="32"/>
    </location>
</feature>
<evidence type="ECO:0000256" key="1">
    <source>
        <dbReference type="SAM" id="Phobius"/>
    </source>
</evidence>
<reference evidence="2 3" key="1">
    <citation type="submission" date="2015-07" db="EMBL/GenBank/DDBJ databases">
        <title>Fjat-14205 dsm 2895.</title>
        <authorList>
            <person name="Liu B."/>
            <person name="Wang J."/>
            <person name="Zhu Y."/>
            <person name="Liu G."/>
            <person name="Chen Q."/>
            <person name="Chen Z."/>
            <person name="Lan J."/>
            <person name="Che J."/>
            <person name="Ge C."/>
            <person name="Shi H."/>
            <person name="Pan Z."/>
            <person name="Liu X."/>
        </authorList>
    </citation>
    <scope>NUCLEOTIDE SEQUENCE [LARGE SCALE GENOMIC DNA]</scope>
    <source>
        <strain evidence="2 3">DSM 2895</strain>
    </source>
</reference>
<accession>A0A0D1WCD0</accession>
<keyword evidence="1" id="KW-0812">Transmembrane</keyword>
<dbReference type="OrthoDB" id="2680480at2"/>